<keyword evidence="2" id="KW-1185">Reference proteome</keyword>
<name>A0A4P5NTS1_9PROT</name>
<evidence type="ECO:0008006" key="3">
    <source>
        <dbReference type="Google" id="ProtNLM"/>
    </source>
</evidence>
<dbReference type="EMBL" id="BDLU01000071">
    <property type="protein sequence ID" value="GCE85188.1"/>
    <property type="molecule type" value="Genomic_DNA"/>
</dbReference>
<dbReference type="RefSeq" id="WP_141262528.1">
    <property type="nucleotide sequence ID" value="NZ_BDLU01000071.1"/>
</dbReference>
<protein>
    <recommendedName>
        <fullName evidence="3">Glutathione S-transferase</fullName>
    </recommendedName>
</protein>
<evidence type="ECO:0000313" key="2">
    <source>
        <dbReference type="Proteomes" id="UP000315095"/>
    </source>
</evidence>
<dbReference type="SUPFAM" id="SSF56399">
    <property type="entry name" value="ADP-ribosylation"/>
    <property type="match status" value="1"/>
</dbReference>
<dbReference type="Gene3D" id="3.20.170.20">
    <property type="entry name" value="Protein of unknown function DUF952"/>
    <property type="match status" value="1"/>
</dbReference>
<accession>A0A4P5NTS1</accession>
<dbReference type="InterPro" id="IPR009297">
    <property type="entry name" value="DUF952"/>
</dbReference>
<dbReference type="Pfam" id="PF06108">
    <property type="entry name" value="DUF952"/>
    <property type="match status" value="1"/>
</dbReference>
<dbReference type="OrthoDB" id="9799937at2"/>
<reference evidence="2" key="1">
    <citation type="submission" date="2017-01" db="EMBL/GenBank/DDBJ databases">
        <title>Komagataeibacter sp. MSKU9 whole genome sequencing project.</title>
        <authorList>
            <person name="Matsutani M."/>
            <person name="Naloka K."/>
            <person name="Theeragool G."/>
            <person name="Yakushi T."/>
            <person name="Matsushita K."/>
        </authorList>
    </citation>
    <scope>NUCLEOTIDE SEQUENCE [LARGE SCALE GENOMIC DNA]</scope>
    <source>
        <strain evidence="2">MSKU9</strain>
    </source>
</reference>
<proteinExistence type="predicted"/>
<dbReference type="PANTHER" id="PTHR34129">
    <property type="entry name" value="BLR1139 PROTEIN"/>
    <property type="match status" value="1"/>
</dbReference>
<dbReference type="PANTHER" id="PTHR34129:SF1">
    <property type="entry name" value="DUF952 DOMAIN-CONTAINING PROTEIN"/>
    <property type="match status" value="1"/>
</dbReference>
<dbReference type="Proteomes" id="UP000315095">
    <property type="component" value="Unassembled WGS sequence"/>
</dbReference>
<evidence type="ECO:0000313" key="1">
    <source>
        <dbReference type="EMBL" id="GCE85188.1"/>
    </source>
</evidence>
<gene>
    <name evidence="1" type="ORF">MSKU9_3329</name>
</gene>
<comment type="caution">
    <text evidence="1">The sequence shown here is derived from an EMBL/GenBank/DDBJ whole genome shotgun (WGS) entry which is preliminary data.</text>
</comment>
<organism evidence="1 2">
    <name type="scientific">Komagataeibacter diospyri</name>
    <dbReference type="NCBI Taxonomy" id="1932662"/>
    <lineage>
        <taxon>Bacteria</taxon>
        <taxon>Pseudomonadati</taxon>
        <taxon>Pseudomonadota</taxon>
        <taxon>Alphaproteobacteria</taxon>
        <taxon>Acetobacterales</taxon>
        <taxon>Acetobacteraceae</taxon>
        <taxon>Komagataeibacter</taxon>
    </lineage>
</organism>
<sequence length="114" mass="11865">MTDRIVYKILTPDEYDALTRAGSFSGSSADIVDGFIHLSAAGQVAGTLDKHFSMKSGLVLVAVDLSLLDPAVVRWEPSRGGQLFPHLYASLPIGAVVATAPVARTADGGVSLPV</sequence>
<dbReference type="AlphaFoldDB" id="A0A4P5NTS1"/>